<reference evidence="2 3" key="1">
    <citation type="submission" date="2018-02" db="EMBL/GenBank/DDBJ databases">
        <title>The genomes of Aspergillus section Nigri reveals drivers in fungal speciation.</title>
        <authorList>
            <consortium name="DOE Joint Genome Institute"/>
            <person name="Vesth T.C."/>
            <person name="Nybo J."/>
            <person name="Theobald S."/>
            <person name="Brandl J."/>
            <person name="Frisvad J.C."/>
            <person name="Nielsen K.F."/>
            <person name="Lyhne E.K."/>
            <person name="Kogle M.E."/>
            <person name="Kuo A."/>
            <person name="Riley R."/>
            <person name="Clum A."/>
            <person name="Nolan M."/>
            <person name="Lipzen A."/>
            <person name="Salamov A."/>
            <person name="Henrissat B."/>
            <person name="Wiebenga A."/>
            <person name="De vries R.P."/>
            <person name="Grigoriev I.V."/>
            <person name="Mortensen U.H."/>
            <person name="Andersen M.R."/>
            <person name="Baker S.E."/>
        </authorList>
    </citation>
    <scope>NUCLEOTIDE SEQUENCE [LARGE SCALE GENOMIC DNA]</scope>
    <source>
        <strain evidence="2 3">CBS 115571</strain>
    </source>
</reference>
<gene>
    <name evidence="2" type="ORF">BO99DRAFT_428841</name>
</gene>
<protein>
    <submittedName>
        <fullName evidence="2">Uncharacterized protein</fullName>
    </submittedName>
</protein>
<name>A0A2V5II12_ASPV1</name>
<organism evidence="2 3">
    <name type="scientific">Aspergillus violaceofuscus (strain CBS 115571)</name>
    <dbReference type="NCBI Taxonomy" id="1450538"/>
    <lineage>
        <taxon>Eukaryota</taxon>
        <taxon>Fungi</taxon>
        <taxon>Dikarya</taxon>
        <taxon>Ascomycota</taxon>
        <taxon>Pezizomycotina</taxon>
        <taxon>Eurotiomycetes</taxon>
        <taxon>Eurotiomycetidae</taxon>
        <taxon>Eurotiales</taxon>
        <taxon>Aspergillaceae</taxon>
        <taxon>Aspergillus</taxon>
    </lineage>
</organism>
<accession>A0A2V5II12</accession>
<dbReference type="OMA" id="CARMEIE"/>
<dbReference type="AlphaFoldDB" id="A0A2V5II12"/>
<proteinExistence type="predicted"/>
<keyword evidence="3" id="KW-1185">Reference proteome</keyword>
<dbReference type="Proteomes" id="UP000249829">
    <property type="component" value="Unassembled WGS sequence"/>
</dbReference>
<sequence>MNDASEELKKLLESHESAITTIDYCMEDLCEALECARMEIERIEEERKYLVDLEYRIQRLRFGPEHETSTLWAWTLQHNFFTSTFGVSPSDKGYDWDAPSAGVPISAEFLTSMTQPSLVEPKRSDRMPSSALEWTLHRIAYEVNVVNGIDACMTYVQSRAALNYNLEGRRARLSGMPDFTVISRRRNRRPRVHFVVLERDRPMTSNPDTELLAYLLMVVQARRDASELERVVYGLATDGDTMYQYTTRPYKGAGFGRDIITIIWKIFIEARHVVPHPFGWGWDEDSSGTEGGSDEHVRTKD</sequence>
<evidence type="ECO:0000313" key="2">
    <source>
        <dbReference type="EMBL" id="PYI23557.1"/>
    </source>
</evidence>
<evidence type="ECO:0000313" key="3">
    <source>
        <dbReference type="Proteomes" id="UP000249829"/>
    </source>
</evidence>
<keyword evidence="1" id="KW-0175">Coiled coil</keyword>
<dbReference type="EMBL" id="KZ825105">
    <property type="protein sequence ID" value="PYI23557.1"/>
    <property type="molecule type" value="Genomic_DNA"/>
</dbReference>
<evidence type="ECO:0000256" key="1">
    <source>
        <dbReference type="SAM" id="Coils"/>
    </source>
</evidence>
<feature type="coiled-coil region" evidence="1">
    <location>
        <begin position="1"/>
        <end position="53"/>
    </location>
</feature>